<comment type="caution">
    <text evidence="1">The sequence shown here is derived from an EMBL/GenBank/DDBJ whole genome shotgun (WGS) entry which is preliminary data.</text>
</comment>
<name>A0A179HZD6_PURLI</name>
<dbReference type="AlphaFoldDB" id="A0A179HZD6"/>
<sequence length="93" mass="9700">MNRLSSPPQLRFSMVLFPACASHQEIQSMAADGLNLCCVEIILGGEGAHGIITAGSSKVRSDGRIATSQVKLLAMPGCVVCALMGGRGQHCDE</sequence>
<evidence type="ECO:0000313" key="1">
    <source>
        <dbReference type="EMBL" id="OAQ94710.1"/>
    </source>
</evidence>
<proteinExistence type="predicted"/>
<protein>
    <submittedName>
        <fullName evidence="1">Uncharacterized protein</fullName>
    </submittedName>
</protein>
<accession>A0A179HZD6</accession>
<gene>
    <name evidence="1" type="ORF">VFPFJ_00819</name>
</gene>
<dbReference type="EMBL" id="LSBI01000001">
    <property type="protein sequence ID" value="OAQ94710.1"/>
    <property type="molecule type" value="Genomic_DNA"/>
</dbReference>
<reference evidence="1 2" key="1">
    <citation type="submission" date="2016-02" db="EMBL/GenBank/DDBJ databases">
        <title>Biosynthesis of antibiotic leucinostatins and their inhibition on Phytophthora in bio-control Purpureocillium lilacinum.</title>
        <authorList>
            <person name="Wang G."/>
            <person name="Liu Z."/>
            <person name="Lin R."/>
            <person name="Li E."/>
            <person name="Mao Z."/>
            <person name="Ling J."/>
            <person name="Yin W."/>
            <person name="Xie B."/>
        </authorList>
    </citation>
    <scope>NUCLEOTIDE SEQUENCE [LARGE SCALE GENOMIC DNA]</scope>
    <source>
        <strain evidence="1">PLFJ-1</strain>
    </source>
</reference>
<evidence type="ECO:0000313" key="2">
    <source>
        <dbReference type="Proteomes" id="UP000078340"/>
    </source>
</evidence>
<organism evidence="1 2">
    <name type="scientific">Purpureocillium lilacinum</name>
    <name type="common">Paecilomyces lilacinus</name>
    <dbReference type="NCBI Taxonomy" id="33203"/>
    <lineage>
        <taxon>Eukaryota</taxon>
        <taxon>Fungi</taxon>
        <taxon>Dikarya</taxon>
        <taxon>Ascomycota</taxon>
        <taxon>Pezizomycotina</taxon>
        <taxon>Sordariomycetes</taxon>
        <taxon>Hypocreomycetidae</taxon>
        <taxon>Hypocreales</taxon>
        <taxon>Ophiocordycipitaceae</taxon>
        <taxon>Purpureocillium</taxon>
    </lineage>
</organism>
<dbReference type="Proteomes" id="UP000078340">
    <property type="component" value="Unassembled WGS sequence"/>
</dbReference>